<dbReference type="EMBL" id="JBHRSZ010000009">
    <property type="protein sequence ID" value="MFC3153481.1"/>
    <property type="molecule type" value="Genomic_DNA"/>
</dbReference>
<dbReference type="RefSeq" id="WP_386723401.1">
    <property type="nucleotide sequence ID" value="NZ_JBHRSZ010000009.1"/>
</dbReference>
<dbReference type="PROSITE" id="PS51257">
    <property type="entry name" value="PROKAR_LIPOPROTEIN"/>
    <property type="match status" value="1"/>
</dbReference>
<protein>
    <recommendedName>
        <fullName evidence="3">Lipoprotein</fullName>
    </recommendedName>
</protein>
<dbReference type="Proteomes" id="UP001595476">
    <property type="component" value="Unassembled WGS sequence"/>
</dbReference>
<evidence type="ECO:0008006" key="3">
    <source>
        <dbReference type="Google" id="ProtNLM"/>
    </source>
</evidence>
<reference evidence="2" key="1">
    <citation type="journal article" date="2019" name="Int. J. Syst. Evol. Microbiol.">
        <title>The Global Catalogue of Microorganisms (GCM) 10K type strain sequencing project: providing services to taxonomists for standard genome sequencing and annotation.</title>
        <authorList>
            <consortium name="The Broad Institute Genomics Platform"/>
            <consortium name="The Broad Institute Genome Sequencing Center for Infectious Disease"/>
            <person name="Wu L."/>
            <person name="Ma J."/>
        </authorList>
    </citation>
    <scope>NUCLEOTIDE SEQUENCE [LARGE SCALE GENOMIC DNA]</scope>
    <source>
        <strain evidence="2">KCTC 52438</strain>
    </source>
</reference>
<proteinExistence type="predicted"/>
<sequence>MNMVIKNIALLVLSLMLVGCPVPMWMVQPDLNLVGPLNESCIRALIERDDVLGVVKMDLGQHKQPEFDRYFIETISGVVHLDIKHPQSKSQNISFFYSGAGNDVPDQQRVTAKIILNKLAAALESSCQKNS</sequence>
<evidence type="ECO:0000313" key="1">
    <source>
        <dbReference type="EMBL" id="MFC3153481.1"/>
    </source>
</evidence>
<accession>A0ABV7HKU7</accession>
<organism evidence="1 2">
    <name type="scientific">Litoribrevibacter euphylliae</name>
    <dbReference type="NCBI Taxonomy" id="1834034"/>
    <lineage>
        <taxon>Bacteria</taxon>
        <taxon>Pseudomonadati</taxon>
        <taxon>Pseudomonadota</taxon>
        <taxon>Gammaproteobacteria</taxon>
        <taxon>Oceanospirillales</taxon>
        <taxon>Oceanospirillaceae</taxon>
        <taxon>Litoribrevibacter</taxon>
    </lineage>
</organism>
<keyword evidence="2" id="KW-1185">Reference proteome</keyword>
<name>A0ABV7HKU7_9GAMM</name>
<comment type="caution">
    <text evidence="1">The sequence shown here is derived from an EMBL/GenBank/DDBJ whole genome shotgun (WGS) entry which is preliminary data.</text>
</comment>
<evidence type="ECO:0000313" key="2">
    <source>
        <dbReference type="Proteomes" id="UP001595476"/>
    </source>
</evidence>
<gene>
    <name evidence="1" type="ORF">ACFOEK_20750</name>
</gene>